<accession>A0A2R6XYW6</accession>
<sequence>MNFKRGLMPYVFSGVLVVLMAMLTLSGCGLSLRDRLTASPSVEKESSASEQGEPNASGTLQSGGGAELWFAALSDQDQKNLAIILNHAALRNTPPLPVTLSDILHYPKGRLAGKTEKTDEGTFKIVIGSLPTFAPYDDPTGNWGDGAEKLLKEEASQKVNELYVRFLVAQTMESFPRPSDIFAPLPNPPASGVDASYRAALISRVEIAKKEWEEKAKRMFNNIESLNSLAENNDKVSYFRGGRSYAVEKLYAWGDSATLKAHMDRVKEFYIQTLYSKIDGMPEQLKNPETEQAIISEVDALVQASR</sequence>
<evidence type="ECO:0000313" key="4">
    <source>
        <dbReference type="Proteomes" id="UP000244338"/>
    </source>
</evidence>
<evidence type="ECO:0000256" key="1">
    <source>
        <dbReference type="SAM" id="Coils"/>
    </source>
</evidence>
<organism evidence="3 4">
    <name type="scientific">Candidatus Carbonibacillus altaicus</name>
    <dbReference type="NCBI Taxonomy" id="2163959"/>
    <lineage>
        <taxon>Bacteria</taxon>
        <taxon>Bacillati</taxon>
        <taxon>Bacillota</taxon>
        <taxon>Bacilli</taxon>
        <taxon>Bacillales</taxon>
        <taxon>Candidatus Carbonibacillus</taxon>
    </lineage>
</organism>
<evidence type="ECO:0000313" key="3">
    <source>
        <dbReference type="EMBL" id="PTQ55618.1"/>
    </source>
</evidence>
<reference evidence="4" key="1">
    <citation type="journal article" date="2018" name="Sci. Rep.">
        <title>Lignite coal burning seam in the remote Altai Mountains harbors a hydrogen-driven thermophilic microbial community.</title>
        <authorList>
            <person name="Kadnikov V.V."/>
            <person name="Mardanov A.V."/>
            <person name="Ivasenko D.A."/>
            <person name="Antsiferov D.V."/>
            <person name="Beletsky A.V."/>
            <person name="Karnachuk O.V."/>
            <person name="Ravin N.V."/>
        </authorList>
    </citation>
    <scope>NUCLEOTIDE SEQUENCE [LARGE SCALE GENOMIC DNA]</scope>
</reference>
<feature type="region of interest" description="Disordered" evidence="2">
    <location>
        <begin position="41"/>
        <end position="60"/>
    </location>
</feature>
<comment type="caution">
    <text evidence="3">The sequence shown here is derived from an EMBL/GenBank/DDBJ whole genome shotgun (WGS) entry which is preliminary data.</text>
</comment>
<protein>
    <recommendedName>
        <fullName evidence="5">Lipoprotein</fullName>
    </recommendedName>
</protein>
<evidence type="ECO:0008006" key="5">
    <source>
        <dbReference type="Google" id="ProtNLM"/>
    </source>
</evidence>
<keyword evidence="1" id="KW-0175">Coiled coil</keyword>
<dbReference type="EMBL" id="PEBX01000090">
    <property type="protein sequence ID" value="PTQ55618.1"/>
    <property type="molecule type" value="Genomic_DNA"/>
</dbReference>
<dbReference type="AlphaFoldDB" id="A0A2R6XYW6"/>
<dbReference type="Proteomes" id="UP000244338">
    <property type="component" value="Unassembled WGS sequence"/>
</dbReference>
<feature type="compositionally biased region" description="Polar residues" evidence="2">
    <location>
        <begin position="48"/>
        <end position="60"/>
    </location>
</feature>
<gene>
    <name evidence="3" type="ORF">BSOLF_1773</name>
</gene>
<proteinExistence type="predicted"/>
<evidence type="ECO:0000256" key="2">
    <source>
        <dbReference type="SAM" id="MobiDB-lite"/>
    </source>
</evidence>
<name>A0A2R6XYW6_9BACL</name>
<dbReference type="PROSITE" id="PS51257">
    <property type="entry name" value="PROKAR_LIPOPROTEIN"/>
    <property type="match status" value="1"/>
</dbReference>
<feature type="coiled-coil region" evidence="1">
    <location>
        <begin position="202"/>
        <end position="229"/>
    </location>
</feature>